<feature type="transmembrane region" description="Helical" evidence="6">
    <location>
        <begin position="406"/>
        <end position="430"/>
    </location>
</feature>
<feature type="transmembrane region" description="Helical" evidence="6">
    <location>
        <begin position="154"/>
        <end position="172"/>
    </location>
</feature>
<evidence type="ECO:0000256" key="1">
    <source>
        <dbReference type="ARBA" id="ARBA00004651"/>
    </source>
</evidence>
<dbReference type="InterPro" id="IPR051679">
    <property type="entry name" value="DASS-Related_Transporters"/>
</dbReference>
<dbReference type="PANTHER" id="PTHR43652:SF6">
    <property type="entry name" value="ARGININE REPRESSOR"/>
    <property type="match status" value="1"/>
</dbReference>
<proteinExistence type="predicted"/>
<feature type="transmembrane region" description="Helical" evidence="6">
    <location>
        <begin position="201"/>
        <end position="220"/>
    </location>
</feature>
<evidence type="ECO:0000256" key="6">
    <source>
        <dbReference type="SAM" id="Phobius"/>
    </source>
</evidence>
<feature type="transmembrane region" description="Helical" evidence="6">
    <location>
        <begin position="113"/>
        <end position="133"/>
    </location>
</feature>
<evidence type="ECO:0000256" key="5">
    <source>
        <dbReference type="ARBA" id="ARBA00023136"/>
    </source>
</evidence>
<sequence>MTSTQTAPAPEPTRQRRLRFPTAFTVLAAVLLAVWLASFAIPSGAYEIDPQTGGPVPGTYRELPSCDAVQGDAACVDKSLSAQFAQLWTAAPNGLYGIESDQGRVGDFESGSLYGSAMIFLFVLAVGAFITVTTRTGAIQTGIGRLAVRYRHSGSTLVIVLMLVFALGGTTFGMWEETLGFFALLVPLVLALGYDRMVAVSIIFFGAGTGVLASTVNPFATGVASDAAGIGVGDGIVLRALMWLALVSAAIAYVLWYCRRIRRDPASSIVGISSTDAADARELVDDVALLTARQKLVLAVFFAAFGILIYGFVPWADVMDTVFGTGWPLPTFTSFYFAEASVLFLVGAVVIGLIARLGEEETVNAIVAGAGDLLGAALIIVLARAVTVVMKNAAITDTIVHWTEDAVAGTSGTLFGPLAMLVNLPIAFFVPSSSGHAALVMPILSPLADLAGVPRSISVTAYQSASGLVNYITPTAAVVVGGLTIAKVGYDKYLRFALPLVGVLLLVTCGFLAIGTAIG</sequence>
<feature type="transmembrane region" description="Helical" evidence="6">
    <location>
        <begin position="178"/>
        <end position="194"/>
    </location>
</feature>
<organism evidence="7">
    <name type="scientific">uncultured Thermomicrobiales bacterium</name>
    <dbReference type="NCBI Taxonomy" id="1645740"/>
    <lineage>
        <taxon>Bacteria</taxon>
        <taxon>Pseudomonadati</taxon>
        <taxon>Thermomicrobiota</taxon>
        <taxon>Thermomicrobia</taxon>
        <taxon>Thermomicrobiales</taxon>
        <taxon>environmental samples</taxon>
    </lineage>
</organism>
<keyword evidence="2" id="KW-1003">Cell membrane</keyword>
<evidence type="ECO:0000256" key="2">
    <source>
        <dbReference type="ARBA" id="ARBA00022475"/>
    </source>
</evidence>
<feature type="transmembrane region" description="Helical" evidence="6">
    <location>
        <begin position="469"/>
        <end position="490"/>
    </location>
</feature>
<feature type="transmembrane region" description="Helical" evidence="6">
    <location>
        <begin position="497"/>
        <end position="518"/>
    </location>
</feature>
<protein>
    <submittedName>
        <fullName evidence="7">Arginine/ornithine antiporter ArcD</fullName>
    </submittedName>
</protein>
<dbReference type="AlphaFoldDB" id="A0A6J4VD01"/>
<dbReference type="Pfam" id="PF03606">
    <property type="entry name" value="DcuC"/>
    <property type="match status" value="1"/>
</dbReference>
<dbReference type="InterPro" id="IPR018385">
    <property type="entry name" value="C4_dicarb_anaerob_car-like"/>
</dbReference>
<feature type="transmembrane region" description="Helical" evidence="6">
    <location>
        <begin position="296"/>
        <end position="315"/>
    </location>
</feature>
<dbReference type="EMBL" id="CADCWM010000643">
    <property type="protein sequence ID" value="CAA9573772.1"/>
    <property type="molecule type" value="Genomic_DNA"/>
</dbReference>
<accession>A0A6J4VD01</accession>
<keyword evidence="4 6" id="KW-1133">Transmembrane helix</keyword>
<name>A0A6J4VD01_9BACT</name>
<feature type="transmembrane region" description="Helical" evidence="6">
    <location>
        <begin position="240"/>
        <end position="258"/>
    </location>
</feature>
<feature type="transmembrane region" description="Helical" evidence="6">
    <location>
        <begin position="362"/>
        <end position="386"/>
    </location>
</feature>
<feature type="transmembrane region" description="Helical" evidence="6">
    <location>
        <begin position="335"/>
        <end position="355"/>
    </location>
</feature>
<evidence type="ECO:0000256" key="4">
    <source>
        <dbReference type="ARBA" id="ARBA00022989"/>
    </source>
</evidence>
<evidence type="ECO:0000256" key="3">
    <source>
        <dbReference type="ARBA" id="ARBA00022692"/>
    </source>
</evidence>
<gene>
    <name evidence="7" type="ORF">AVDCRST_MAG88-2606</name>
</gene>
<comment type="subcellular location">
    <subcellularLocation>
        <location evidence="1">Cell membrane</location>
        <topology evidence="1">Multi-pass membrane protein</topology>
    </subcellularLocation>
</comment>
<keyword evidence="5 6" id="KW-0472">Membrane</keyword>
<keyword evidence="3 6" id="KW-0812">Transmembrane</keyword>
<dbReference type="GO" id="GO:0005886">
    <property type="term" value="C:plasma membrane"/>
    <property type="evidence" value="ECO:0007669"/>
    <property type="project" value="UniProtKB-SubCell"/>
</dbReference>
<feature type="transmembrane region" description="Helical" evidence="6">
    <location>
        <begin position="20"/>
        <end position="41"/>
    </location>
</feature>
<feature type="transmembrane region" description="Helical" evidence="6">
    <location>
        <begin position="437"/>
        <end position="457"/>
    </location>
</feature>
<evidence type="ECO:0000313" key="7">
    <source>
        <dbReference type="EMBL" id="CAA9573772.1"/>
    </source>
</evidence>
<reference evidence="7" key="1">
    <citation type="submission" date="2020-02" db="EMBL/GenBank/DDBJ databases">
        <authorList>
            <person name="Meier V. D."/>
        </authorList>
    </citation>
    <scope>NUCLEOTIDE SEQUENCE</scope>
    <source>
        <strain evidence="7">AVDCRST_MAG88</strain>
    </source>
</reference>
<dbReference type="PANTHER" id="PTHR43652">
    <property type="entry name" value="BASIC AMINO ACID ANTIPORTER YFCC-RELATED"/>
    <property type="match status" value="1"/>
</dbReference>